<name>A0A3B1JX53_ASTMX</name>
<evidence type="ECO:0000313" key="3">
    <source>
        <dbReference type="Proteomes" id="UP000018467"/>
    </source>
</evidence>
<dbReference type="InterPro" id="IPR042800">
    <property type="entry name" value="Map3k7cl"/>
</dbReference>
<dbReference type="CTD" id="56911"/>
<dbReference type="GeneTree" id="ENSGT00940000164659"/>
<sequence>MITSTRRVPADKPEVRISFSLDEPSELKDAEDQFPSFPDLEQRLQPVLPCQSLKESVQVYRDHCKMAREFHQVKTEIALLEDKKRELIAELTEDERVTLEIARLEEEFRLLTEENRTLVTVYTERTQQLATLRVTNQKRQGSS</sequence>
<dbReference type="KEGG" id="amex:103029917"/>
<protein>
    <submittedName>
        <fullName evidence="2">MAP3K7 C-terminal like</fullName>
    </submittedName>
</protein>
<reference evidence="3" key="1">
    <citation type="submission" date="2013-03" db="EMBL/GenBank/DDBJ databases">
        <authorList>
            <person name="Jeffery W."/>
            <person name="Warren W."/>
            <person name="Wilson R.K."/>
        </authorList>
    </citation>
    <scope>NUCLEOTIDE SEQUENCE</scope>
    <source>
        <strain evidence="3">female</strain>
    </source>
</reference>
<accession>A0A3B1JX53</accession>
<dbReference type="Ensembl" id="ENSAMXT00000055054.1">
    <property type="protein sequence ID" value="ENSAMXP00000046420.1"/>
    <property type="gene ID" value="ENSAMXG00000036840.1"/>
</dbReference>
<dbReference type="GO" id="GO:0005829">
    <property type="term" value="C:cytosol"/>
    <property type="evidence" value="ECO:0007669"/>
    <property type="project" value="TreeGrafter"/>
</dbReference>
<dbReference type="InParanoid" id="A0A3B1JX53"/>
<keyword evidence="3" id="KW-1185">Reference proteome</keyword>
<dbReference type="GO" id="GO:0005634">
    <property type="term" value="C:nucleus"/>
    <property type="evidence" value="ECO:0007669"/>
    <property type="project" value="TreeGrafter"/>
</dbReference>
<dbReference type="OrthoDB" id="8866809at2759"/>
<dbReference type="AlphaFoldDB" id="A0A3B1JX53"/>
<dbReference type="FunCoup" id="A0A3B1JX53">
    <property type="interactions" value="307"/>
</dbReference>
<dbReference type="PANTHER" id="PTHR47140:SF1">
    <property type="entry name" value="MAP3K7 C-TERMINAL-LIKE PROTEIN"/>
    <property type="match status" value="1"/>
</dbReference>
<feature type="coiled-coil region" evidence="1">
    <location>
        <begin position="70"/>
        <end position="121"/>
    </location>
</feature>
<dbReference type="RefSeq" id="XP_022537147.1">
    <property type="nucleotide sequence ID" value="XM_022681426.2"/>
</dbReference>
<dbReference type="PANTHER" id="PTHR47140">
    <property type="entry name" value="MAP3K7 C-TERMINAL-LIKE PROTEIN"/>
    <property type="match status" value="1"/>
</dbReference>
<reference evidence="2" key="4">
    <citation type="submission" date="2025-09" db="UniProtKB">
        <authorList>
            <consortium name="Ensembl"/>
        </authorList>
    </citation>
    <scope>IDENTIFICATION</scope>
</reference>
<reference evidence="3" key="2">
    <citation type="journal article" date="2014" name="Nat. Commun.">
        <title>The cavefish genome reveals candidate genes for eye loss.</title>
        <authorList>
            <person name="McGaugh S.E."/>
            <person name="Gross J.B."/>
            <person name="Aken B."/>
            <person name="Blin M."/>
            <person name="Borowsky R."/>
            <person name="Chalopin D."/>
            <person name="Hinaux H."/>
            <person name="Jeffery W.R."/>
            <person name="Keene A."/>
            <person name="Ma L."/>
            <person name="Minx P."/>
            <person name="Murphy D."/>
            <person name="O'Quin K.E."/>
            <person name="Retaux S."/>
            <person name="Rohner N."/>
            <person name="Searle S.M."/>
            <person name="Stahl B.A."/>
            <person name="Tabin C."/>
            <person name="Volff J.N."/>
            <person name="Yoshizawa M."/>
            <person name="Warren W.C."/>
        </authorList>
    </citation>
    <scope>NUCLEOTIDE SEQUENCE [LARGE SCALE GENOMIC DNA]</scope>
    <source>
        <strain evidence="3">female</strain>
    </source>
</reference>
<keyword evidence="1" id="KW-0175">Coiled coil</keyword>
<dbReference type="Bgee" id="ENSAMXG00000036840">
    <property type="expression patterns" value="Expressed in muscle tissue and 1 other cell type or tissue"/>
</dbReference>
<proteinExistence type="predicted"/>
<evidence type="ECO:0000313" key="2">
    <source>
        <dbReference type="Ensembl" id="ENSAMXP00000046420.1"/>
    </source>
</evidence>
<dbReference type="Proteomes" id="UP000018467">
    <property type="component" value="Unassembled WGS sequence"/>
</dbReference>
<dbReference type="GeneID" id="103029917"/>
<organism evidence="2 3">
    <name type="scientific">Astyanax mexicanus</name>
    <name type="common">Blind cave fish</name>
    <name type="synonym">Astyanax fasciatus mexicanus</name>
    <dbReference type="NCBI Taxonomy" id="7994"/>
    <lineage>
        <taxon>Eukaryota</taxon>
        <taxon>Metazoa</taxon>
        <taxon>Chordata</taxon>
        <taxon>Craniata</taxon>
        <taxon>Vertebrata</taxon>
        <taxon>Euteleostomi</taxon>
        <taxon>Actinopterygii</taxon>
        <taxon>Neopterygii</taxon>
        <taxon>Teleostei</taxon>
        <taxon>Ostariophysi</taxon>
        <taxon>Characiformes</taxon>
        <taxon>Characoidei</taxon>
        <taxon>Acestrorhamphidae</taxon>
        <taxon>Acestrorhamphinae</taxon>
        <taxon>Astyanax</taxon>
    </lineage>
</organism>
<evidence type="ECO:0000256" key="1">
    <source>
        <dbReference type="SAM" id="Coils"/>
    </source>
</evidence>
<reference evidence="2" key="3">
    <citation type="submission" date="2025-08" db="UniProtKB">
        <authorList>
            <consortium name="Ensembl"/>
        </authorList>
    </citation>
    <scope>IDENTIFICATION</scope>
</reference>